<protein>
    <submittedName>
        <fullName evidence="2">Uncharacterized protein</fullName>
    </submittedName>
</protein>
<feature type="chain" id="PRO_5009098641" evidence="1">
    <location>
        <begin position="20"/>
        <end position="323"/>
    </location>
</feature>
<evidence type="ECO:0000313" key="3">
    <source>
        <dbReference type="Proteomes" id="UP000094313"/>
    </source>
</evidence>
<dbReference type="AlphaFoldDB" id="A0A1D7QIB2"/>
<sequence>MRKLIISSLVLLSSLGACQQKQSSDTTLKSQDKNMDQKMLDIYKQVKTYDYNPWYEVEFSQDACGYEILINDVPLHRYLLFGSANEQRIQVNDHILTSGKQEITIRLFPPQLSDESWSPTLVDASKFKIKVFHRKPDGPLEDYKQVFEFNTPNKPGTENFLASGQKIFEFKGTFEAEVPYQLEGWRNSKDLSKENQDELLKEAVAAYNNFRNVLIKKDVNAYASLMYDKEVELAKAFYWDTPADSKERWDEMSGTVREKREILPLKDFKMVLYAGGKVLALQPTSEMYKDYLSAIHAQTDDDDIQVSFLLHKKAGSNELTPIR</sequence>
<keyword evidence="1" id="KW-0732">Signal</keyword>
<name>A0A1D7QIB2_9SPHI</name>
<dbReference type="RefSeq" id="WP_069380014.1">
    <property type="nucleotide sequence ID" value="NZ_CP017141.1"/>
</dbReference>
<accession>A0A1D7QIB2</accession>
<reference evidence="2 3" key="1">
    <citation type="submission" date="2016-08" db="EMBL/GenBank/DDBJ databases">
        <authorList>
            <person name="Seilhamer J.J."/>
        </authorList>
    </citation>
    <scope>NUCLEOTIDE SEQUENCE [LARGE SCALE GENOMIC DNA]</scope>
    <source>
        <strain evidence="2 3">DX4</strain>
    </source>
</reference>
<dbReference type="OrthoDB" id="1149023at2"/>
<proteinExistence type="predicted"/>
<feature type="signal peptide" evidence="1">
    <location>
        <begin position="1"/>
        <end position="19"/>
    </location>
</feature>
<dbReference type="Proteomes" id="UP000094313">
    <property type="component" value="Chromosome"/>
</dbReference>
<dbReference type="KEGG" id="psty:BFS30_14885"/>
<organism evidence="2 3">
    <name type="scientific">Pedobacter steynii</name>
    <dbReference type="NCBI Taxonomy" id="430522"/>
    <lineage>
        <taxon>Bacteria</taxon>
        <taxon>Pseudomonadati</taxon>
        <taxon>Bacteroidota</taxon>
        <taxon>Sphingobacteriia</taxon>
        <taxon>Sphingobacteriales</taxon>
        <taxon>Sphingobacteriaceae</taxon>
        <taxon>Pedobacter</taxon>
    </lineage>
</organism>
<dbReference type="PROSITE" id="PS51257">
    <property type="entry name" value="PROKAR_LIPOPROTEIN"/>
    <property type="match status" value="1"/>
</dbReference>
<dbReference type="EMBL" id="CP017141">
    <property type="protein sequence ID" value="AOM78349.1"/>
    <property type="molecule type" value="Genomic_DNA"/>
</dbReference>
<evidence type="ECO:0000256" key="1">
    <source>
        <dbReference type="SAM" id="SignalP"/>
    </source>
</evidence>
<gene>
    <name evidence="2" type="ORF">BFS30_14885</name>
</gene>
<evidence type="ECO:0000313" key="2">
    <source>
        <dbReference type="EMBL" id="AOM78349.1"/>
    </source>
</evidence>
<keyword evidence="3" id="KW-1185">Reference proteome</keyword>